<sequence length="347" mass="36361">MKAAQPEVVAAHRVNPGEALRAARESRGWSVAEVATQLNLTPTRLSQLEAGEFEKLPGNTFSRGYIRAYAKLLGLEQAPLVADFDQFTGSNAAGSSVHALGRIEEPTRYSQSILRLVSFLLLLGVGGACFYWWQEQGWQLDDLKNVGMGHVEVEGADGSTQIHQLDEPEDQAVAEAQNQGTELPLPGVPTEQAQEEAPSETPPATATELLQQNPPAQQQAAPAEQAPAAPAESHTATAPAAPTAQANAAAAQPPAAAAQPQAPAAAGEGLISLKFTADCWVQVTDANGKVIASGLKRGGDSLDVRGHAPMELRLGFARGAQVTYNGAAVDVTPYISNETARIKLGGQ</sequence>
<feature type="domain" description="HTH cro/C1-type" evidence="3">
    <location>
        <begin position="20"/>
        <end position="80"/>
    </location>
</feature>
<dbReference type="OrthoDB" id="9790252at2"/>
<dbReference type="PROSITE" id="PS00716">
    <property type="entry name" value="SIGMA70_2"/>
    <property type="match status" value="1"/>
</dbReference>
<feature type="transmembrane region" description="Helical" evidence="2">
    <location>
        <begin position="112"/>
        <end position="133"/>
    </location>
</feature>
<dbReference type="eggNOG" id="COG1426">
    <property type="taxonomic scope" value="Bacteria"/>
</dbReference>
<dbReference type="SUPFAM" id="SSF47413">
    <property type="entry name" value="lambda repressor-like DNA-binding domains"/>
    <property type="match status" value="1"/>
</dbReference>
<keyword evidence="5" id="KW-1185">Reference proteome</keyword>
<evidence type="ECO:0000256" key="1">
    <source>
        <dbReference type="SAM" id="MobiDB-lite"/>
    </source>
</evidence>
<dbReference type="Pfam" id="PF13413">
    <property type="entry name" value="HTH_25"/>
    <property type="match status" value="1"/>
</dbReference>
<dbReference type="AlphaFoldDB" id="F6AAY6"/>
<dbReference type="Pfam" id="PF13464">
    <property type="entry name" value="RodZ_C"/>
    <property type="match status" value="1"/>
</dbReference>
<name>F6AAY6_PSEF1</name>
<dbReference type="KEGG" id="pfv:Psefu_3293"/>
<dbReference type="InterPro" id="IPR000943">
    <property type="entry name" value="RNA_pol_sigma70"/>
</dbReference>
<dbReference type="InterPro" id="IPR050400">
    <property type="entry name" value="Bact_Cytoskel_RodZ"/>
</dbReference>
<dbReference type="GO" id="GO:0003677">
    <property type="term" value="F:DNA binding"/>
    <property type="evidence" value="ECO:0007669"/>
    <property type="project" value="InterPro"/>
</dbReference>
<protein>
    <submittedName>
        <fullName evidence="4">Transcriptional regulator, XRE family</fullName>
    </submittedName>
</protein>
<keyword evidence="2" id="KW-1133">Transmembrane helix</keyword>
<dbReference type="InterPro" id="IPR010982">
    <property type="entry name" value="Lambda_DNA-bd_dom_sf"/>
</dbReference>
<dbReference type="GO" id="GO:0006352">
    <property type="term" value="P:DNA-templated transcription initiation"/>
    <property type="evidence" value="ECO:0007669"/>
    <property type="project" value="InterPro"/>
</dbReference>
<dbReference type="PROSITE" id="PS50943">
    <property type="entry name" value="HTH_CROC1"/>
    <property type="match status" value="1"/>
</dbReference>
<accession>F6AAY6</accession>
<dbReference type="GO" id="GO:0003700">
    <property type="term" value="F:DNA-binding transcription factor activity"/>
    <property type="evidence" value="ECO:0007669"/>
    <property type="project" value="InterPro"/>
</dbReference>
<organism evidence="4 5">
    <name type="scientific">Pseudomonas fulva (strain 12-X)</name>
    <dbReference type="NCBI Taxonomy" id="743720"/>
    <lineage>
        <taxon>Bacteria</taxon>
        <taxon>Pseudomonadati</taxon>
        <taxon>Pseudomonadota</taxon>
        <taxon>Gammaproteobacteria</taxon>
        <taxon>Pseudomonadales</taxon>
        <taxon>Pseudomonadaceae</taxon>
        <taxon>Pseudomonas</taxon>
    </lineage>
</organism>
<dbReference type="HOGENOM" id="CLU_047530_3_1_6"/>
<evidence type="ECO:0000313" key="5">
    <source>
        <dbReference type="Proteomes" id="UP000000686"/>
    </source>
</evidence>
<feature type="compositionally biased region" description="Low complexity" evidence="1">
    <location>
        <begin position="211"/>
        <end position="261"/>
    </location>
</feature>
<keyword evidence="2" id="KW-0812">Transmembrane</keyword>
<gene>
    <name evidence="4" type="ordered locus">Psefu_3293</name>
</gene>
<dbReference type="STRING" id="743720.Psefu_3293"/>
<dbReference type="RefSeq" id="WP_013792382.1">
    <property type="nucleotide sequence ID" value="NC_015556.1"/>
</dbReference>
<evidence type="ECO:0000259" key="3">
    <source>
        <dbReference type="PROSITE" id="PS50943"/>
    </source>
</evidence>
<keyword evidence="2" id="KW-0472">Membrane</keyword>
<feature type="region of interest" description="Disordered" evidence="1">
    <location>
        <begin position="169"/>
        <end position="261"/>
    </location>
</feature>
<dbReference type="PANTHER" id="PTHR34475">
    <property type="match status" value="1"/>
</dbReference>
<evidence type="ECO:0000256" key="2">
    <source>
        <dbReference type="SAM" id="Phobius"/>
    </source>
</evidence>
<proteinExistence type="predicted"/>
<evidence type="ECO:0000313" key="4">
    <source>
        <dbReference type="EMBL" id="AEF23255.1"/>
    </source>
</evidence>
<dbReference type="Gene3D" id="1.10.260.40">
    <property type="entry name" value="lambda repressor-like DNA-binding domains"/>
    <property type="match status" value="1"/>
</dbReference>
<dbReference type="InterPro" id="IPR025194">
    <property type="entry name" value="RodZ-like_C"/>
</dbReference>
<dbReference type="Proteomes" id="UP000000686">
    <property type="component" value="Chromosome"/>
</dbReference>
<reference evidence="4 5" key="1">
    <citation type="submission" date="2011-04" db="EMBL/GenBank/DDBJ databases">
        <title>Complete sequence of Pseudomonas fulva 12-X.</title>
        <authorList>
            <consortium name="US DOE Joint Genome Institute"/>
            <person name="Lucas S."/>
            <person name="Han J."/>
            <person name="Lapidus A."/>
            <person name="Cheng J.-F."/>
            <person name="Goodwin L."/>
            <person name="Pitluck S."/>
            <person name="Peters L."/>
            <person name="Mikhailova N."/>
            <person name="Pagani I."/>
            <person name="Davenport K."/>
            <person name="Han C."/>
            <person name="Tapia R."/>
            <person name="Land M."/>
            <person name="Hauser L."/>
            <person name="Kyrpides N."/>
            <person name="Ivanova N."/>
            <person name="Pagani I."/>
            <person name="Lcollab F.I."/>
            <person name="Woyke T."/>
        </authorList>
    </citation>
    <scope>NUCLEOTIDE SEQUENCE [LARGE SCALE GENOMIC DNA]</scope>
    <source>
        <strain evidence="5">12-X</strain>
    </source>
</reference>
<dbReference type="InterPro" id="IPR001387">
    <property type="entry name" value="Cro/C1-type_HTH"/>
</dbReference>
<dbReference type="EMBL" id="CP002727">
    <property type="protein sequence ID" value="AEF23255.1"/>
    <property type="molecule type" value="Genomic_DNA"/>
</dbReference>
<dbReference type="PANTHER" id="PTHR34475:SF1">
    <property type="entry name" value="CYTOSKELETON PROTEIN RODZ"/>
    <property type="match status" value="1"/>
</dbReference>
<dbReference type="SMART" id="SM00530">
    <property type="entry name" value="HTH_XRE"/>
    <property type="match status" value="1"/>
</dbReference>
<dbReference type="CDD" id="cd00093">
    <property type="entry name" value="HTH_XRE"/>
    <property type="match status" value="1"/>
</dbReference>